<protein>
    <submittedName>
        <fullName evidence="1">Uncharacterized protein</fullName>
    </submittedName>
</protein>
<gene>
    <name evidence="1" type="ORF">Glove_297g26</name>
</gene>
<organism evidence="1 2">
    <name type="scientific">Diversispora epigaea</name>
    <dbReference type="NCBI Taxonomy" id="1348612"/>
    <lineage>
        <taxon>Eukaryota</taxon>
        <taxon>Fungi</taxon>
        <taxon>Fungi incertae sedis</taxon>
        <taxon>Mucoromycota</taxon>
        <taxon>Glomeromycotina</taxon>
        <taxon>Glomeromycetes</taxon>
        <taxon>Diversisporales</taxon>
        <taxon>Diversisporaceae</taxon>
        <taxon>Diversispora</taxon>
    </lineage>
</organism>
<keyword evidence="2" id="KW-1185">Reference proteome</keyword>
<proteinExistence type="predicted"/>
<accession>A0A397HYJ5</accession>
<comment type="caution">
    <text evidence="1">The sequence shown here is derived from an EMBL/GenBank/DDBJ whole genome shotgun (WGS) entry which is preliminary data.</text>
</comment>
<reference evidence="1 2" key="1">
    <citation type="submission" date="2018-08" db="EMBL/GenBank/DDBJ databases">
        <title>Genome and evolution of the arbuscular mycorrhizal fungus Diversispora epigaea (formerly Glomus versiforme) and its bacterial endosymbionts.</title>
        <authorList>
            <person name="Sun X."/>
            <person name="Fei Z."/>
            <person name="Harrison M."/>
        </authorList>
    </citation>
    <scope>NUCLEOTIDE SEQUENCE [LARGE SCALE GENOMIC DNA]</scope>
    <source>
        <strain evidence="1 2">IT104</strain>
    </source>
</reference>
<evidence type="ECO:0000313" key="2">
    <source>
        <dbReference type="Proteomes" id="UP000266861"/>
    </source>
</evidence>
<dbReference type="EMBL" id="PQFF01000271">
    <property type="protein sequence ID" value="RHZ68082.1"/>
    <property type="molecule type" value="Genomic_DNA"/>
</dbReference>
<sequence>MKISIRCKPLIILGSSRLMAPPQVNISTSNDNSIKIYGYNLSIGITSANDTYDGRYGL</sequence>
<dbReference type="AlphaFoldDB" id="A0A397HYJ5"/>
<evidence type="ECO:0000313" key="1">
    <source>
        <dbReference type="EMBL" id="RHZ68082.1"/>
    </source>
</evidence>
<dbReference type="Proteomes" id="UP000266861">
    <property type="component" value="Unassembled WGS sequence"/>
</dbReference>
<name>A0A397HYJ5_9GLOM</name>